<accession>A0A0A0M9Q4</accession>
<dbReference type="EMBL" id="AVBH01000003">
    <property type="protein sequence ID" value="KGO99805.1"/>
    <property type="molecule type" value="Genomic_DNA"/>
</dbReference>
<reference evidence="1 2" key="1">
    <citation type="submission" date="2013-08" db="EMBL/GenBank/DDBJ databases">
        <title>Genomic analysis of Lysobacter defluvii.</title>
        <authorList>
            <person name="Wang Q."/>
            <person name="Wang G."/>
        </authorList>
    </citation>
    <scope>NUCLEOTIDE SEQUENCE [LARGE SCALE GENOMIC DNA]</scope>
    <source>
        <strain evidence="1 2">IMMIB APB-9</strain>
    </source>
</reference>
<keyword evidence="2" id="KW-1185">Reference proteome</keyword>
<evidence type="ECO:0000313" key="1">
    <source>
        <dbReference type="EMBL" id="KGO99805.1"/>
    </source>
</evidence>
<dbReference type="SUPFAM" id="SSF53756">
    <property type="entry name" value="UDP-Glycosyltransferase/glycogen phosphorylase"/>
    <property type="match status" value="1"/>
</dbReference>
<evidence type="ECO:0000313" key="2">
    <source>
        <dbReference type="Proteomes" id="UP000030003"/>
    </source>
</evidence>
<proteinExistence type="predicted"/>
<dbReference type="STRING" id="1385515.GCA_000423325_02072"/>
<name>A0A0A0M9Q4_9GAMM</name>
<protein>
    <recommendedName>
        <fullName evidence="3">Glycosyl transferase family 1 domain-containing protein</fullName>
    </recommendedName>
</protein>
<organism evidence="1 2">
    <name type="scientific">Lysobacter defluvii IMMIB APB-9 = DSM 18482</name>
    <dbReference type="NCBI Taxonomy" id="1385515"/>
    <lineage>
        <taxon>Bacteria</taxon>
        <taxon>Pseudomonadati</taxon>
        <taxon>Pseudomonadota</taxon>
        <taxon>Gammaproteobacteria</taxon>
        <taxon>Lysobacterales</taxon>
        <taxon>Lysobacteraceae</taxon>
        <taxon>Novilysobacter</taxon>
    </lineage>
</organism>
<dbReference type="eggNOG" id="COG0438">
    <property type="taxonomic scope" value="Bacteria"/>
</dbReference>
<gene>
    <name evidence="1" type="ORF">N791_13810</name>
</gene>
<sequence length="118" mass="13533">MAYGELGVREFLRGIDYFVYFDNDQIVEAFGRSILEAIASGRIVLLPEKFRPAFGDAALYCEAAEVMGLVRKLHSDAEFRSRIRERVANELQARFSHQSYFQRISGMLAALKCREPHK</sequence>
<dbReference type="AlphaFoldDB" id="A0A0A0M9Q4"/>
<evidence type="ECO:0008006" key="3">
    <source>
        <dbReference type="Google" id="ProtNLM"/>
    </source>
</evidence>
<comment type="caution">
    <text evidence="1">The sequence shown here is derived from an EMBL/GenBank/DDBJ whole genome shotgun (WGS) entry which is preliminary data.</text>
</comment>
<dbReference type="Proteomes" id="UP000030003">
    <property type="component" value="Unassembled WGS sequence"/>
</dbReference>